<dbReference type="InterPro" id="IPR014729">
    <property type="entry name" value="Rossmann-like_a/b/a_fold"/>
</dbReference>
<dbReference type="PANTHER" id="PTHR43311:SF1">
    <property type="entry name" value="GLUTAMYL-Q TRNA(ASP) SYNTHETASE"/>
    <property type="match status" value="1"/>
</dbReference>
<dbReference type="GO" id="GO:0005829">
    <property type="term" value="C:cytosol"/>
    <property type="evidence" value="ECO:0007669"/>
    <property type="project" value="TreeGrafter"/>
</dbReference>
<feature type="region of interest" description="Disordered" evidence="8">
    <location>
        <begin position="261"/>
        <end position="289"/>
    </location>
</feature>
<dbReference type="InterPro" id="IPR049940">
    <property type="entry name" value="GluQ/Sye"/>
</dbReference>
<dbReference type="OrthoDB" id="9807503at2"/>
<reference evidence="10 11" key="1">
    <citation type="submission" date="2018-02" db="EMBL/GenBank/DDBJ databases">
        <title>Genome sequence of Desulfovibrio carbinolicus DSM 3852.</title>
        <authorList>
            <person name="Wilbanks E."/>
            <person name="Skennerton C.T."/>
            <person name="Orphan V.J."/>
        </authorList>
    </citation>
    <scope>NUCLEOTIDE SEQUENCE [LARGE SCALE GENOMIC DNA]</scope>
    <source>
        <strain evidence="10 11">DSM 3852</strain>
    </source>
</reference>
<evidence type="ECO:0000313" key="11">
    <source>
        <dbReference type="Proteomes" id="UP000293296"/>
    </source>
</evidence>
<organism evidence="10 11">
    <name type="scientific">Solidesulfovibrio carbinolicus</name>
    <dbReference type="NCBI Taxonomy" id="296842"/>
    <lineage>
        <taxon>Bacteria</taxon>
        <taxon>Pseudomonadati</taxon>
        <taxon>Thermodesulfobacteriota</taxon>
        <taxon>Desulfovibrionia</taxon>
        <taxon>Desulfovibrionales</taxon>
        <taxon>Desulfovibrionaceae</taxon>
        <taxon>Solidesulfovibrio</taxon>
    </lineage>
</organism>
<evidence type="ECO:0000256" key="4">
    <source>
        <dbReference type="ARBA" id="ARBA00022833"/>
    </source>
</evidence>
<gene>
    <name evidence="10" type="ORF">C3Y92_11630</name>
</gene>
<evidence type="ECO:0000256" key="1">
    <source>
        <dbReference type="ARBA" id="ARBA00022598"/>
    </source>
</evidence>
<dbReference type="GO" id="GO:0004818">
    <property type="term" value="F:glutamate-tRNA ligase activity"/>
    <property type="evidence" value="ECO:0007669"/>
    <property type="project" value="TreeGrafter"/>
</dbReference>
<evidence type="ECO:0000256" key="5">
    <source>
        <dbReference type="ARBA" id="ARBA00022840"/>
    </source>
</evidence>
<dbReference type="AlphaFoldDB" id="A0A4P6HLH0"/>
<evidence type="ECO:0000256" key="8">
    <source>
        <dbReference type="SAM" id="MobiDB-lite"/>
    </source>
</evidence>
<proteinExistence type="inferred from homology"/>
<keyword evidence="1 7" id="KW-0436">Ligase</keyword>
<keyword evidence="5 7" id="KW-0067">ATP-binding</keyword>
<dbReference type="InterPro" id="IPR020058">
    <property type="entry name" value="Glu/Gln-tRNA-synth_Ib_cat-dom"/>
</dbReference>
<sequence>MIVTRFAPSPTGLLHLGHAYSALAAHEAASKAGGRFLLRIEDIDPGRCKPEFSLALMEDLRWLGLTWEEPVRFQSQHMADYTAALGRLQAMGLVYPCFCTRSEIQALAAPQENDVEGPVYPGACRHLAETARAALAADRPCVWRLDMARACAQAGDLVWHDARRGEVRADPARFGDVVLARKDVPTSYHLSVVVDDAQQGVSLVTRGEDLFAATDVHRLLQALLSLPTPRYRHHTLMRDASGRRYAKRDKALTLRALRQAGKTPQDVRSMVGFDPLPGRSGTPPTTSVA</sequence>
<dbReference type="Gene3D" id="3.40.50.620">
    <property type="entry name" value="HUPs"/>
    <property type="match status" value="1"/>
</dbReference>
<keyword evidence="2" id="KW-0479">Metal-binding</keyword>
<evidence type="ECO:0000313" key="10">
    <source>
        <dbReference type="EMBL" id="QAZ67835.1"/>
    </source>
</evidence>
<dbReference type="PRINTS" id="PR00987">
    <property type="entry name" value="TRNASYNTHGLU"/>
</dbReference>
<keyword evidence="3 7" id="KW-0547">Nucleotide-binding</keyword>
<accession>A0A4P6HLH0</accession>
<evidence type="ECO:0000256" key="3">
    <source>
        <dbReference type="ARBA" id="ARBA00022741"/>
    </source>
</evidence>
<evidence type="ECO:0000256" key="7">
    <source>
        <dbReference type="RuleBase" id="RU363037"/>
    </source>
</evidence>
<protein>
    <submittedName>
        <fullName evidence="10">tRNA glutamyl-Q(34) synthetase GluQRS</fullName>
    </submittedName>
</protein>
<dbReference type="Pfam" id="PF00749">
    <property type="entry name" value="tRNA-synt_1c"/>
    <property type="match status" value="1"/>
</dbReference>
<comment type="similarity">
    <text evidence="7">Belongs to the class-I aminoacyl-tRNA synthetase family.</text>
</comment>
<dbReference type="GO" id="GO:0005524">
    <property type="term" value="F:ATP binding"/>
    <property type="evidence" value="ECO:0007669"/>
    <property type="project" value="UniProtKB-KW"/>
</dbReference>
<keyword evidence="6 7" id="KW-0030">Aminoacyl-tRNA synthetase</keyword>
<name>A0A4P6HLH0_9BACT</name>
<dbReference type="SUPFAM" id="SSF52374">
    <property type="entry name" value="Nucleotidylyl transferase"/>
    <property type="match status" value="1"/>
</dbReference>
<dbReference type="InterPro" id="IPR001412">
    <property type="entry name" value="aa-tRNA-synth_I_CS"/>
</dbReference>
<dbReference type="InterPro" id="IPR000924">
    <property type="entry name" value="Glu/Gln-tRNA-synth"/>
</dbReference>
<feature type="domain" description="Glutamyl/glutaminyl-tRNA synthetase class Ib catalytic" evidence="9">
    <location>
        <begin position="2"/>
        <end position="266"/>
    </location>
</feature>
<dbReference type="PROSITE" id="PS00178">
    <property type="entry name" value="AA_TRNA_LIGASE_I"/>
    <property type="match status" value="1"/>
</dbReference>
<dbReference type="Proteomes" id="UP000293296">
    <property type="component" value="Chromosome"/>
</dbReference>
<dbReference type="GO" id="GO:0006424">
    <property type="term" value="P:glutamyl-tRNA aminoacylation"/>
    <property type="evidence" value="ECO:0007669"/>
    <property type="project" value="TreeGrafter"/>
</dbReference>
<dbReference type="PANTHER" id="PTHR43311">
    <property type="entry name" value="GLUTAMATE--TRNA LIGASE"/>
    <property type="match status" value="1"/>
</dbReference>
<keyword evidence="11" id="KW-1185">Reference proteome</keyword>
<keyword evidence="4" id="KW-0862">Zinc</keyword>
<dbReference type="KEGG" id="dcb:C3Y92_11630"/>
<keyword evidence="7" id="KW-0648">Protein biosynthesis</keyword>
<evidence type="ECO:0000256" key="6">
    <source>
        <dbReference type="ARBA" id="ARBA00023146"/>
    </source>
</evidence>
<dbReference type="EMBL" id="CP026538">
    <property type="protein sequence ID" value="QAZ67835.1"/>
    <property type="molecule type" value="Genomic_DNA"/>
</dbReference>
<dbReference type="RefSeq" id="WP_129352780.1">
    <property type="nucleotide sequence ID" value="NZ_CP026538.1"/>
</dbReference>
<dbReference type="NCBIfam" id="NF004315">
    <property type="entry name" value="PRK05710.1-4"/>
    <property type="match status" value="1"/>
</dbReference>
<evidence type="ECO:0000256" key="2">
    <source>
        <dbReference type="ARBA" id="ARBA00022723"/>
    </source>
</evidence>
<evidence type="ECO:0000259" key="9">
    <source>
        <dbReference type="Pfam" id="PF00749"/>
    </source>
</evidence>